<feature type="domain" description="Methylated-DNA-[protein]-cysteine S-methyltransferase DNA binding" evidence="3">
    <location>
        <begin position="22"/>
        <end position="66"/>
    </location>
</feature>
<feature type="region of interest" description="Disordered" evidence="2">
    <location>
        <begin position="1"/>
        <end position="21"/>
    </location>
</feature>
<feature type="compositionally biased region" description="Basic and acidic residues" evidence="2">
    <location>
        <begin position="1"/>
        <end position="15"/>
    </location>
</feature>
<evidence type="ECO:0000256" key="1">
    <source>
        <dbReference type="ARBA" id="ARBA00022763"/>
    </source>
</evidence>
<dbReference type="InterPro" id="IPR014048">
    <property type="entry name" value="MethylDNA_cys_MeTrfase_DNA-bd"/>
</dbReference>
<dbReference type="Gene3D" id="1.10.10.10">
    <property type="entry name" value="Winged helix-like DNA-binding domain superfamily/Winged helix DNA-binding domain"/>
    <property type="match status" value="1"/>
</dbReference>
<dbReference type="Pfam" id="PF01035">
    <property type="entry name" value="DNA_binding_1"/>
    <property type="match status" value="1"/>
</dbReference>
<reference evidence="4 5" key="1">
    <citation type="submission" date="2017-11" db="EMBL/GenBank/DDBJ databases">
        <title>Infants hospitalized years apart are colonized by the same room-sourced microbial strains.</title>
        <authorList>
            <person name="Brooks B."/>
            <person name="Olm M.R."/>
            <person name="Firek B.A."/>
            <person name="Baker R."/>
            <person name="Thomas B.C."/>
            <person name="Morowitz M.J."/>
            <person name="Banfield J.F."/>
        </authorList>
    </citation>
    <scope>NUCLEOTIDE SEQUENCE [LARGE SCALE GENOMIC DNA]</scope>
    <source>
        <strain evidence="4">S2_012_000_R3_87</strain>
    </source>
</reference>
<dbReference type="InterPro" id="IPR036388">
    <property type="entry name" value="WH-like_DNA-bd_sf"/>
</dbReference>
<name>A0A2W5B3V3_9CORY</name>
<sequence length="104" mass="11463">MPHRRLDGRHADPVRGRGRSRNVSTYGEIAHVVGVGARYVGWVMSKSSDLAWWRVVNSTGRAHTAAAQAYWDAEGIPYREDRVVLSECGLDAADLTAATRPSRT</sequence>
<dbReference type="GO" id="GO:0006281">
    <property type="term" value="P:DNA repair"/>
    <property type="evidence" value="ECO:0007669"/>
    <property type="project" value="InterPro"/>
</dbReference>
<accession>A0A2W5B3V3</accession>
<dbReference type="EMBL" id="QFNY01000212">
    <property type="protein sequence ID" value="PZO99289.1"/>
    <property type="molecule type" value="Genomic_DNA"/>
</dbReference>
<protein>
    <submittedName>
        <fullName evidence="4">Cysteine methyltransferase</fullName>
    </submittedName>
</protein>
<evidence type="ECO:0000313" key="4">
    <source>
        <dbReference type="EMBL" id="PZO99289.1"/>
    </source>
</evidence>
<organism evidence="4 5">
    <name type="scientific">Corynebacterium urealyticum</name>
    <dbReference type="NCBI Taxonomy" id="43771"/>
    <lineage>
        <taxon>Bacteria</taxon>
        <taxon>Bacillati</taxon>
        <taxon>Actinomycetota</taxon>
        <taxon>Actinomycetes</taxon>
        <taxon>Mycobacteriales</taxon>
        <taxon>Corynebacteriaceae</taxon>
        <taxon>Corynebacterium</taxon>
    </lineage>
</organism>
<dbReference type="GO" id="GO:0032259">
    <property type="term" value="P:methylation"/>
    <property type="evidence" value="ECO:0007669"/>
    <property type="project" value="UniProtKB-KW"/>
</dbReference>
<dbReference type="SUPFAM" id="SSF46767">
    <property type="entry name" value="Methylated DNA-protein cysteine methyltransferase, C-terminal domain"/>
    <property type="match status" value="1"/>
</dbReference>
<keyword evidence="4" id="KW-0489">Methyltransferase</keyword>
<dbReference type="AlphaFoldDB" id="A0A2W5B3V3"/>
<evidence type="ECO:0000256" key="2">
    <source>
        <dbReference type="SAM" id="MobiDB-lite"/>
    </source>
</evidence>
<dbReference type="GO" id="GO:0008168">
    <property type="term" value="F:methyltransferase activity"/>
    <property type="evidence" value="ECO:0007669"/>
    <property type="project" value="UniProtKB-KW"/>
</dbReference>
<dbReference type="InterPro" id="IPR036217">
    <property type="entry name" value="MethylDNA_cys_MeTrfase_DNAb"/>
</dbReference>
<comment type="caution">
    <text evidence="4">The sequence shown here is derived from an EMBL/GenBank/DDBJ whole genome shotgun (WGS) entry which is preliminary data.</text>
</comment>
<proteinExistence type="predicted"/>
<evidence type="ECO:0000259" key="3">
    <source>
        <dbReference type="Pfam" id="PF01035"/>
    </source>
</evidence>
<evidence type="ECO:0000313" key="5">
    <source>
        <dbReference type="Proteomes" id="UP000249451"/>
    </source>
</evidence>
<keyword evidence="1" id="KW-0227">DNA damage</keyword>
<dbReference type="Proteomes" id="UP000249451">
    <property type="component" value="Unassembled WGS sequence"/>
</dbReference>
<keyword evidence="4" id="KW-0808">Transferase</keyword>
<gene>
    <name evidence="4" type="ORF">DI609_08630</name>
</gene>